<dbReference type="InParanoid" id="B3MMA9"/>
<evidence type="ECO:0000313" key="4">
    <source>
        <dbReference type="Proteomes" id="UP000007801"/>
    </source>
</evidence>
<sequence>MVPSAIPDSSHGKDSPSSSKPPVPVLNPTSRNQKRRQRRKQRLQDVQHSLYTQRFSNYRLPVAAAVASYSEEQLLRLDSYQSFTAPPSDRAGRSPLFVVSPSNSPWARLHMVACPCSGCRCSLHISSLLGHYLNDHLPSMGIPPVELRIGRRVSLSCHFSSLESNVNTLLGVFVYRRHGLNPLKCQRNTHLPTKYRHYSQHDALMVFACRTQHSMLWQQRKTKNDVLAIWVSTPLQKATISLRLTVHADKSSSFYSKELKARPIHPDSRPCKDFIRTDNNVILISFDDLRGLMDLDVWQQMLMVDMKVLGEEKF</sequence>
<name>B3MMA9_DROAN</name>
<evidence type="ECO:0000259" key="2">
    <source>
        <dbReference type="Pfam" id="PF15866"/>
    </source>
</evidence>
<keyword evidence="4" id="KW-1185">Reference proteome</keyword>
<dbReference type="AlphaFoldDB" id="B3MMA9"/>
<evidence type="ECO:0000256" key="1">
    <source>
        <dbReference type="SAM" id="MobiDB-lite"/>
    </source>
</evidence>
<organism evidence="3 4">
    <name type="scientific">Drosophila ananassae</name>
    <name type="common">Fruit fly</name>
    <dbReference type="NCBI Taxonomy" id="7217"/>
    <lineage>
        <taxon>Eukaryota</taxon>
        <taxon>Metazoa</taxon>
        <taxon>Ecdysozoa</taxon>
        <taxon>Arthropoda</taxon>
        <taxon>Hexapoda</taxon>
        <taxon>Insecta</taxon>
        <taxon>Pterygota</taxon>
        <taxon>Neoptera</taxon>
        <taxon>Endopterygota</taxon>
        <taxon>Diptera</taxon>
        <taxon>Brachycera</taxon>
        <taxon>Muscomorpha</taxon>
        <taxon>Ephydroidea</taxon>
        <taxon>Drosophilidae</taxon>
        <taxon>Drosophila</taxon>
        <taxon>Sophophora</taxon>
    </lineage>
</organism>
<dbReference type="Proteomes" id="UP000007801">
    <property type="component" value="Unassembled WGS sequence"/>
</dbReference>
<feature type="domain" description="DUF4729" evidence="2">
    <location>
        <begin position="113"/>
        <end position="294"/>
    </location>
</feature>
<dbReference type="InterPro" id="IPR031732">
    <property type="entry name" value="DUF4729"/>
</dbReference>
<reference evidence="3 4" key="1">
    <citation type="journal article" date="2007" name="Nature">
        <title>Evolution of genes and genomes on the Drosophila phylogeny.</title>
        <authorList>
            <consortium name="Drosophila 12 Genomes Consortium"/>
            <person name="Clark A.G."/>
            <person name="Eisen M.B."/>
            <person name="Smith D.R."/>
            <person name="Bergman C.M."/>
            <person name="Oliver B."/>
            <person name="Markow T.A."/>
            <person name="Kaufman T.C."/>
            <person name="Kellis M."/>
            <person name="Gelbart W."/>
            <person name="Iyer V.N."/>
            <person name="Pollard D.A."/>
            <person name="Sackton T.B."/>
            <person name="Larracuente A.M."/>
            <person name="Singh N.D."/>
            <person name="Abad J.P."/>
            <person name="Abt D.N."/>
            <person name="Adryan B."/>
            <person name="Aguade M."/>
            <person name="Akashi H."/>
            <person name="Anderson W.W."/>
            <person name="Aquadro C.F."/>
            <person name="Ardell D.H."/>
            <person name="Arguello R."/>
            <person name="Artieri C.G."/>
            <person name="Barbash D.A."/>
            <person name="Barker D."/>
            <person name="Barsanti P."/>
            <person name="Batterham P."/>
            <person name="Batzoglou S."/>
            <person name="Begun D."/>
            <person name="Bhutkar A."/>
            <person name="Blanco E."/>
            <person name="Bosak S.A."/>
            <person name="Bradley R.K."/>
            <person name="Brand A.D."/>
            <person name="Brent M.R."/>
            <person name="Brooks A.N."/>
            <person name="Brown R.H."/>
            <person name="Butlin R.K."/>
            <person name="Caggese C."/>
            <person name="Calvi B.R."/>
            <person name="Bernardo de Carvalho A."/>
            <person name="Caspi A."/>
            <person name="Castrezana S."/>
            <person name="Celniker S.E."/>
            <person name="Chang J.L."/>
            <person name="Chapple C."/>
            <person name="Chatterji S."/>
            <person name="Chinwalla A."/>
            <person name="Civetta A."/>
            <person name="Clifton S.W."/>
            <person name="Comeron J.M."/>
            <person name="Costello J.C."/>
            <person name="Coyne J.A."/>
            <person name="Daub J."/>
            <person name="David R.G."/>
            <person name="Delcher A.L."/>
            <person name="Delehaunty K."/>
            <person name="Do C.B."/>
            <person name="Ebling H."/>
            <person name="Edwards K."/>
            <person name="Eickbush T."/>
            <person name="Evans J.D."/>
            <person name="Filipski A."/>
            <person name="Findeiss S."/>
            <person name="Freyhult E."/>
            <person name="Fulton L."/>
            <person name="Fulton R."/>
            <person name="Garcia A.C."/>
            <person name="Gardiner A."/>
            <person name="Garfield D.A."/>
            <person name="Garvin B.E."/>
            <person name="Gibson G."/>
            <person name="Gilbert D."/>
            <person name="Gnerre S."/>
            <person name="Godfrey J."/>
            <person name="Good R."/>
            <person name="Gotea V."/>
            <person name="Gravely B."/>
            <person name="Greenberg A.J."/>
            <person name="Griffiths-Jones S."/>
            <person name="Gross S."/>
            <person name="Guigo R."/>
            <person name="Gustafson E.A."/>
            <person name="Haerty W."/>
            <person name="Hahn M.W."/>
            <person name="Halligan D.L."/>
            <person name="Halpern A.L."/>
            <person name="Halter G.M."/>
            <person name="Han M.V."/>
            <person name="Heger A."/>
            <person name="Hillier L."/>
            <person name="Hinrichs A.S."/>
            <person name="Holmes I."/>
            <person name="Hoskins R.A."/>
            <person name="Hubisz M.J."/>
            <person name="Hultmark D."/>
            <person name="Huntley M.A."/>
            <person name="Jaffe D.B."/>
            <person name="Jagadeeshan S."/>
            <person name="Jeck W.R."/>
            <person name="Johnson J."/>
            <person name="Jones C.D."/>
            <person name="Jordan W.C."/>
            <person name="Karpen G.H."/>
            <person name="Kataoka E."/>
            <person name="Keightley P.D."/>
            <person name="Kheradpour P."/>
            <person name="Kirkness E.F."/>
            <person name="Koerich L.B."/>
            <person name="Kristiansen K."/>
            <person name="Kudrna D."/>
            <person name="Kulathinal R.J."/>
            <person name="Kumar S."/>
            <person name="Kwok R."/>
            <person name="Lander E."/>
            <person name="Langley C.H."/>
            <person name="Lapoint R."/>
            <person name="Lazzaro B.P."/>
            <person name="Lee S.J."/>
            <person name="Levesque L."/>
            <person name="Li R."/>
            <person name="Lin C.F."/>
            <person name="Lin M.F."/>
            <person name="Lindblad-Toh K."/>
            <person name="Llopart A."/>
            <person name="Long M."/>
            <person name="Low L."/>
            <person name="Lozovsky E."/>
            <person name="Lu J."/>
            <person name="Luo M."/>
            <person name="Machado C.A."/>
            <person name="Makalowski W."/>
            <person name="Marzo M."/>
            <person name="Matsuda M."/>
            <person name="Matzkin L."/>
            <person name="McAllister B."/>
            <person name="McBride C.S."/>
            <person name="McKernan B."/>
            <person name="McKernan K."/>
            <person name="Mendez-Lago M."/>
            <person name="Minx P."/>
            <person name="Mollenhauer M.U."/>
            <person name="Montooth K."/>
            <person name="Mount S.M."/>
            <person name="Mu X."/>
            <person name="Myers E."/>
            <person name="Negre B."/>
            <person name="Newfeld S."/>
            <person name="Nielsen R."/>
            <person name="Noor M.A."/>
            <person name="O'Grady P."/>
            <person name="Pachter L."/>
            <person name="Papaceit M."/>
            <person name="Parisi M.J."/>
            <person name="Parisi M."/>
            <person name="Parts L."/>
            <person name="Pedersen J.S."/>
            <person name="Pesole G."/>
            <person name="Phillippy A.M."/>
            <person name="Ponting C.P."/>
            <person name="Pop M."/>
            <person name="Porcelli D."/>
            <person name="Powell J.R."/>
            <person name="Prohaska S."/>
            <person name="Pruitt K."/>
            <person name="Puig M."/>
            <person name="Quesneville H."/>
            <person name="Ram K.R."/>
            <person name="Rand D."/>
            <person name="Rasmussen M.D."/>
            <person name="Reed L.K."/>
            <person name="Reenan R."/>
            <person name="Reily A."/>
            <person name="Remington K.A."/>
            <person name="Rieger T.T."/>
            <person name="Ritchie M.G."/>
            <person name="Robin C."/>
            <person name="Rogers Y.H."/>
            <person name="Rohde C."/>
            <person name="Rozas J."/>
            <person name="Rubenfield M.J."/>
            <person name="Ruiz A."/>
            <person name="Russo S."/>
            <person name="Salzberg S.L."/>
            <person name="Sanchez-Gracia A."/>
            <person name="Saranga D.J."/>
            <person name="Sato H."/>
            <person name="Schaeffer S.W."/>
            <person name="Schatz M.C."/>
            <person name="Schlenke T."/>
            <person name="Schwartz R."/>
            <person name="Segarra C."/>
            <person name="Singh R.S."/>
            <person name="Sirot L."/>
            <person name="Sirota M."/>
            <person name="Sisneros N.B."/>
            <person name="Smith C.D."/>
            <person name="Smith T.F."/>
            <person name="Spieth J."/>
            <person name="Stage D.E."/>
            <person name="Stark A."/>
            <person name="Stephan W."/>
            <person name="Strausberg R.L."/>
            <person name="Strempel S."/>
            <person name="Sturgill D."/>
            <person name="Sutton G."/>
            <person name="Sutton G.G."/>
            <person name="Tao W."/>
            <person name="Teichmann S."/>
            <person name="Tobari Y.N."/>
            <person name="Tomimura Y."/>
            <person name="Tsolas J.M."/>
            <person name="Valente V.L."/>
            <person name="Venter E."/>
            <person name="Venter J.C."/>
            <person name="Vicario S."/>
            <person name="Vieira F.G."/>
            <person name="Vilella A.J."/>
            <person name="Villasante A."/>
            <person name="Walenz B."/>
            <person name="Wang J."/>
            <person name="Wasserman M."/>
            <person name="Watts T."/>
            <person name="Wilson D."/>
            <person name="Wilson R.K."/>
            <person name="Wing R.A."/>
            <person name="Wolfner M.F."/>
            <person name="Wong A."/>
            <person name="Wong G.K."/>
            <person name="Wu C.I."/>
            <person name="Wu G."/>
            <person name="Yamamoto D."/>
            <person name="Yang H.P."/>
            <person name="Yang S.P."/>
            <person name="Yorke J.A."/>
            <person name="Yoshida K."/>
            <person name="Zdobnov E."/>
            <person name="Zhang P."/>
            <person name="Zhang Y."/>
            <person name="Zimin A.V."/>
            <person name="Baldwin J."/>
            <person name="Abdouelleil A."/>
            <person name="Abdulkadir J."/>
            <person name="Abebe A."/>
            <person name="Abera B."/>
            <person name="Abreu J."/>
            <person name="Acer S.C."/>
            <person name="Aftuck L."/>
            <person name="Alexander A."/>
            <person name="An P."/>
            <person name="Anderson E."/>
            <person name="Anderson S."/>
            <person name="Arachi H."/>
            <person name="Azer M."/>
            <person name="Bachantsang P."/>
            <person name="Barry A."/>
            <person name="Bayul T."/>
            <person name="Berlin A."/>
            <person name="Bessette D."/>
            <person name="Bloom T."/>
            <person name="Blye J."/>
            <person name="Boguslavskiy L."/>
            <person name="Bonnet C."/>
            <person name="Boukhgalter B."/>
            <person name="Bourzgui I."/>
            <person name="Brown A."/>
            <person name="Cahill P."/>
            <person name="Channer S."/>
            <person name="Cheshatsang Y."/>
            <person name="Chuda L."/>
            <person name="Citroen M."/>
            <person name="Collymore A."/>
            <person name="Cooke P."/>
            <person name="Costello M."/>
            <person name="D'Aco K."/>
            <person name="Daza R."/>
            <person name="De Haan G."/>
            <person name="DeGray S."/>
            <person name="DeMaso C."/>
            <person name="Dhargay N."/>
            <person name="Dooley K."/>
            <person name="Dooley E."/>
            <person name="Doricent M."/>
            <person name="Dorje P."/>
            <person name="Dorjee K."/>
            <person name="Dupes A."/>
            <person name="Elong R."/>
            <person name="Falk J."/>
            <person name="Farina A."/>
            <person name="Faro S."/>
            <person name="Ferguson D."/>
            <person name="Fisher S."/>
            <person name="Foley C.D."/>
            <person name="Franke A."/>
            <person name="Friedrich D."/>
            <person name="Gadbois L."/>
            <person name="Gearin G."/>
            <person name="Gearin C.R."/>
            <person name="Giannoukos G."/>
            <person name="Goode T."/>
            <person name="Graham J."/>
            <person name="Grandbois E."/>
            <person name="Grewal S."/>
            <person name="Gyaltsen K."/>
            <person name="Hafez N."/>
            <person name="Hagos B."/>
            <person name="Hall J."/>
            <person name="Henson C."/>
            <person name="Hollinger A."/>
            <person name="Honan T."/>
            <person name="Huard M.D."/>
            <person name="Hughes L."/>
            <person name="Hurhula B."/>
            <person name="Husby M.E."/>
            <person name="Kamat A."/>
            <person name="Kanga B."/>
            <person name="Kashin S."/>
            <person name="Khazanovich D."/>
            <person name="Kisner P."/>
            <person name="Lance K."/>
            <person name="Lara M."/>
            <person name="Lee W."/>
            <person name="Lennon N."/>
            <person name="Letendre F."/>
            <person name="LeVine R."/>
            <person name="Lipovsky A."/>
            <person name="Liu X."/>
            <person name="Liu J."/>
            <person name="Liu S."/>
            <person name="Lokyitsang T."/>
            <person name="Lokyitsang Y."/>
            <person name="Lubonja R."/>
            <person name="Lui A."/>
            <person name="MacDonald P."/>
            <person name="Magnisalis V."/>
            <person name="Maru K."/>
            <person name="Matthews C."/>
            <person name="McCusker W."/>
            <person name="McDonough S."/>
            <person name="Mehta T."/>
            <person name="Meldrim J."/>
            <person name="Meneus L."/>
            <person name="Mihai O."/>
            <person name="Mihalev A."/>
            <person name="Mihova T."/>
            <person name="Mittelman R."/>
            <person name="Mlenga V."/>
            <person name="Montmayeur A."/>
            <person name="Mulrain L."/>
            <person name="Navidi A."/>
            <person name="Naylor J."/>
            <person name="Negash T."/>
            <person name="Nguyen T."/>
            <person name="Nguyen N."/>
            <person name="Nicol R."/>
            <person name="Norbu C."/>
            <person name="Norbu N."/>
            <person name="Novod N."/>
            <person name="O'Neill B."/>
            <person name="Osman S."/>
            <person name="Markiewicz E."/>
            <person name="Oyono O.L."/>
            <person name="Patti C."/>
            <person name="Phunkhang P."/>
            <person name="Pierre F."/>
            <person name="Priest M."/>
            <person name="Raghuraman S."/>
            <person name="Rege F."/>
            <person name="Reyes R."/>
            <person name="Rise C."/>
            <person name="Rogov P."/>
            <person name="Ross K."/>
            <person name="Ryan E."/>
            <person name="Settipalli S."/>
            <person name="Shea T."/>
            <person name="Sherpa N."/>
            <person name="Shi L."/>
            <person name="Shih D."/>
            <person name="Sparrow T."/>
            <person name="Spaulding J."/>
            <person name="Stalker J."/>
            <person name="Stange-Thomann N."/>
            <person name="Stavropoulos S."/>
            <person name="Stone C."/>
            <person name="Strader C."/>
            <person name="Tesfaye S."/>
            <person name="Thomson T."/>
            <person name="Thoulutsang Y."/>
            <person name="Thoulutsang D."/>
            <person name="Topham K."/>
            <person name="Topping I."/>
            <person name="Tsamla T."/>
            <person name="Vassiliev H."/>
            <person name="Vo A."/>
            <person name="Wangchuk T."/>
            <person name="Wangdi T."/>
            <person name="Weiand M."/>
            <person name="Wilkinson J."/>
            <person name="Wilson A."/>
            <person name="Yadav S."/>
            <person name="Young G."/>
            <person name="Yu Q."/>
            <person name="Zembek L."/>
            <person name="Zhong D."/>
            <person name="Zimmer A."/>
            <person name="Zwirko Z."/>
            <person name="Jaffe D.B."/>
            <person name="Alvarez P."/>
            <person name="Brockman W."/>
            <person name="Butler J."/>
            <person name="Chin C."/>
            <person name="Gnerre S."/>
            <person name="Grabherr M."/>
            <person name="Kleber M."/>
            <person name="Mauceli E."/>
            <person name="MacCallum I."/>
        </authorList>
    </citation>
    <scope>NUCLEOTIDE SEQUENCE [LARGE SCALE GENOMIC DNA]</scope>
    <source>
        <strain evidence="4">Tucson 14024-0371.13</strain>
    </source>
</reference>
<dbReference type="HOGENOM" id="CLU_931457_0_0_1"/>
<accession>B3MMA9</accession>
<gene>
    <name evidence="3" type="primary">Dana\GF14334</name>
    <name evidence="3" type="synonym">dana_GLEANR_15096</name>
    <name evidence="3" type="ORF">GF14334</name>
</gene>
<dbReference type="Pfam" id="PF15866">
    <property type="entry name" value="DUF4729"/>
    <property type="match status" value="1"/>
</dbReference>
<dbReference type="eggNOG" id="ENOG502T8ZZ">
    <property type="taxonomic scope" value="Eukaryota"/>
</dbReference>
<protein>
    <recommendedName>
        <fullName evidence="2">DUF4729 domain-containing protein</fullName>
    </recommendedName>
</protein>
<dbReference type="GeneID" id="6497161"/>
<evidence type="ECO:0000313" key="3">
    <source>
        <dbReference type="EMBL" id="EDV31869.1"/>
    </source>
</evidence>
<feature type="region of interest" description="Disordered" evidence="1">
    <location>
        <begin position="1"/>
        <end position="43"/>
    </location>
</feature>
<dbReference type="OMA" id="DLDVWQQ"/>
<feature type="compositionally biased region" description="Basic residues" evidence="1">
    <location>
        <begin position="32"/>
        <end position="41"/>
    </location>
</feature>
<dbReference type="PhylomeDB" id="B3MMA9"/>
<dbReference type="EMBL" id="CH902620">
    <property type="protein sequence ID" value="EDV31869.1"/>
    <property type="molecule type" value="Genomic_DNA"/>
</dbReference>
<dbReference type="KEGG" id="dan:6497161"/>
<dbReference type="OrthoDB" id="7880410at2759"/>
<proteinExistence type="predicted"/>